<keyword evidence="3" id="KW-1185">Reference proteome</keyword>
<dbReference type="Pfam" id="PF14223">
    <property type="entry name" value="Retrotran_gag_2"/>
    <property type="match status" value="1"/>
</dbReference>
<dbReference type="Gene3D" id="3.30.420.10">
    <property type="entry name" value="Ribonuclease H-like superfamily/Ribonuclease H"/>
    <property type="match status" value="1"/>
</dbReference>
<dbReference type="OrthoDB" id="1938465at2759"/>
<dbReference type="SUPFAM" id="SSF53098">
    <property type="entry name" value="Ribonuclease H-like"/>
    <property type="match status" value="1"/>
</dbReference>
<dbReference type="Pfam" id="PF25597">
    <property type="entry name" value="SH3_retrovirus"/>
    <property type="match status" value="1"/>
</dbReference>
<organism evidence="2 3">
    <name type="scientific">Actinidia rufa</name>
    <dbReference type="NCBI Taxonomy" id="165716"/>
    <lineage>
        <taxon>Eukaryota</taxon>
        <taxon>Viridiplantae</taxon>
        <taxon>Streptophyta</taxon>
        <taxon>Embryophyta</taxon>
        <taxon>Tracheophyta</taxon>
        <taxon>Spermatophyta</taxon>
        <taxon>Magnoliopsida</taxon>
        <taxon>eudicotyledons</taxon>
        <taxon>Gunneridae</taxon>
        <taxon>Pentapetalae</taxon>
        <taxon>asterids</taxon>
        <taxon>Ericales</taxon>
        <taxon>Actinidiaceae</taxon>
        <taxon>Actinidia</taxon>
    </lineage>
</organism>
<dbReference type="InterPro" id="IPR036397">
    <property type="entry name" value="RNaseH_sf"/>
</dbReference>
<dbReference type="EMBL" id="BJWL01000022">
    <property type="protein sequence ID" value="GFZ10868.1"/>
    <property type="molecule type" value="Genomic_DNA"/>
</dbReference>
<evidence type="ECO:0000259" key="1">
    <source>
        <dbReference type="Pfam" id="PF25597"/>
    </source>
</evidence>
<name>A0A7J0GJE8_9ERIC</name>
<dbReference type="Proteomes" id="UP000585474">
    <property type="component" value="Unassembled WGS sequence"/>
</dbReference>
<reference evidence="2 3" key="1">
    <citation type="submission" date="2019-07" db="EMBL/GenBank/DDBJ databases">
        <title>De Novo Assembly of kiwifruit Actinidia rufa.</title>
        <authorList>
            <person name="Sugita-Konishi S."/>
            <person name="Sato K."/>
            <person name="Mori E."/>
            <person name="Abe Y."/>
            <person name="Kisaki G."/>
            <person name="Hamano K."/>
            <person name="Suezawa K."/>
            <person name="Otani M."/>
            <person name="Fukuda T."/>
            <person name="Manabe T."/>
            <person name="Gomi K."/>
            <person name="Tabuchi M."/>
            <person name="Akimitsu K."/>
            <person name="Kataoka I."/>
        </authorList>
    </citation>
    <scope>NUCLEOTIDE SEQUENCE [LARGE SCALE GENOMIC DNA]</scope>
    <source>
        <strain evidence="3">cv. Fuchu</strain>
    </source>
</reference>
<dbReference type="InterPro" id="IPR012337">
    <property type="entry name" value="RNaseH-like_sf"/>
</dbReference>
<dbReference type="PANTHER" id="PTHR34222:SF100">
    <property type="entry name" value="CCHC-TYPE DOMAIN-CONTAINING PROTEIN"/>
    <property type="match status" value="1"/>
</dbReference>
<dbReference type="GO" id="GO:0003676">
    <property type="term" value="F:nucleic acid binding"/>
    <property type="evidence" value="ECO:0007669"/>
    <property type="project" value="InterPro"/>
</dbReference>
<dbReference type="AlphaFoldDB" id="A0A7J0GJE8"/>
<evidence type="ECO:0000313" key="3">
    <source>
        <dbReference type="Proteomes" id="UP000585474"/>
    </source>
</evidence>
<dbReference type="PANTHER" id="PTHR34222">
    <property type="entry name" value="GAG_PRE-INTEGRS DOMAIN-CONTAINING PROTEIN"/>
    <property type="match status" value="1"/>
</dbReference>
<sequence>MQRFLRARKLWKYITGDAQPPHFFETDDDDDTLHIQYQTHLEDWDSVNSKIITWFSNTSVSSIHSLFTPFETAKEVWDYLAERYSSVDGANEYQLGLELHHLRFDSGQTLTDFYNKLSNLWNHLAQFEPTWTCPTAAAAFYAYRDRSRLCHFLMALPPDYEHIRVSLLHRHPLPTVGQALAELRFEETRKKTMVYQHSQPVLATPIWAPLQPPSQSVWVPSPKNMPSGSQKKYCSFCRRDTHSYEDCRSCSKSKRKGYHNRQIAVVTDSSGPSPDSSSSTLTAADVETIVTQDPRTGKTIGTGRKVGRLFELESLHAPHRSVAAASSSSSPVSFGHWHSRLERKLRHILDTVRAFLILASITESFWGEAALTAVYTINRTPSLVTDNISPYEKLYSTTPNYNLLRVFGSACFVLLQPHERNKLEPRSRLCCFLGYGIEHKGYRCYDPISKRLRISCHVEFWKNVKFSDISKTPTPSGLGRPLFTDPSLDIILPVTSSSSAGSPPSPNLPSRIMDVPDVFPPAAPPSVPCPPVRCSTRVRTAPSYLRDYHCYFALYFA</sequence>
<accession>A0A7J0GJE8</accession>
<gene>
    <name evidence="2" type="ORF">Acr_22g0002660</name>
</gene>
<dbReference type="InterPro" id="IPR057670">
    <property type="entry name" value="SH3_retrovirus"/>
</dbReference>
<evidence type="ECO:0000313" key="2">
    <source>
        <dbReference type="EMBL" id="GFZ10868.1"/>
    </source>
</evidence>
<proteinExistence type="predicted"/>
<feature type="domain" description="Retroviral polymerase SH3-like" evidence="1">
    <location>
        <begin position="409"/>
        <end position="471"/>
    </location>
</feature>
<protein>
    <recommendedName>
        <fullName evidence="1">Retroviral polymerase SH3-like domain-containing protein</fullName>
    </recommendedName>
</protein>
<comment type="caution">
    <text evidence="2">The sequence shown here is derived from an EMBL/GenBank/DDBJ whole genome shotgun (WGS) entry which is preliminary data.</text>
</comment>